<organism evidence="1 2">
    <name type="scientific">Candidatus Cryptobacteroides faecipullorum</name>
    <dbReference type="NCBI Taxonomy" id="2840764"/>
    <lineage>
        <taxon>Bacteria</taxon>
        <taxon>Pseudomonadati</taxon>
        <taxon>Bacteroidota</taxon>
        <taxon>Bacteroidia</taxon>
        <taxon>Bacteroidales</taxon>
        <taxon>Candidatus Cryptobacteroides</taxon>
    </lineage>
</organism>
<reference evidence="1" key="2">
    <citation type="journal article" date="2021" name="PeerJ">
        <title>Extensive microbial diversity within the chicken gut microbiome revealed by metagenomics and culture.</title>
        <authorList>
            <person name="Gilroy R."/>
            <person name="Ravi A."/>
            <person name="Getino M."/>
            <person name="Pursley I."/>
            <person name="Horton D.L."/>
            <person name="Alikhan N.F."/>
            <person name="Baker D."/>
            <person name="Gharbi K."/>
            <person name="Hall N."/>
            <person name="Watson M."/>
            <person name="Adriaenssens E.M."/>
            <person name="Foster-Nyarko E."/>
            <person name="Jarju S."/>
            <person name="Secka A."/>
            <person name="Antonio M."/>
            <person name="Oren A."/>
            <person name="Chaudhuri R.R."/>
            <person name="La Ragione R."/>
            <person name="Hildebrand F."/>
            <person name="Pallen M.J."/>
        </authorList>
    </citation>
    <scope>NUCLEOTIDE SEQUENCE</scope>
    <source>
        <strain evidence="1">B1-15692</strain>
    </source>
</reference>
<dbReference type="EMBL" id="JADIMH010000030">
    <property type="protein sequence ID" value="MBO8467146.1"/>
    <property type="molecule type" value="Genomic_DNA"/>
</dbReference>
<accession>A0A9D9NBA3</accession>
<proteinExistence type="predicted"/>
<comment type="caution">
    <text evidence="1">The sequence shown here is derived from an EMBL/GenBank/DDBJ whole genome shotgun (WGS) entry which is preliminary data.</text>
</comment>
<dbReference type="Proteomes" id="UP000823660">
    <property type="component" value="Unassembled WGS sequence"/>
</dbReference>
<dbReference type="AlphaFoldDB" id="A0A9D9NBA3"/>
<name>A0A9D9NBA3_9BACT</name>
<reference evidence="1" key="1">
    <citation type="submission" date="2020-10" db="EMBL/GenBank/DDBJ databases">
        <authorList>
            <person name="Gilroy R."/>
        </authorList>
    </citation>
    <scope>NUCLEOTIDE SEQUENCE</scope>
    <source>
        <strain evidence="1">B1-15692</strain>
    </source>
</reference>
<evidence type="ECO:0000313" key="1">
    <source>
        <dbReference type="EMBL" id="MBO8467146.1"/>
    </source>
</evidence>
<protein>
    <submittedName>
        <fullName evidence="1">Uncharacterized protein</fullName>
    </submittedName>
</protein>
<evidence type="ECO:0000313" key="2">
    <source>
        <dbReference type="Proteomes" id="UP000823660"/>
    </source>
</evidence>
<gene>
    <name evidence="1" type="ORF">IAB99_05215</name>
</gene>
<sequence>MDIKIQNKVAEILRFLEDEEQHLSLSDPVAKMMLVAQAYLASGLESKMDQTVTRLAEHFGNKVLSGDSIRALPALAVAAVGNGNENMPFYLDSSDSFLHKASKCRFRPIFRSRIVPGKLVACFVSGTLLSPGRNPVKADRPDTRHANEMVLAYDAFGEINTLEDAVIAFSHPLPSGRLTAEIGDEQISLSMLMDETPHVLNTNFMLAEFWKKSLVHYGVWLYRFGKCNGKRVFQRRETPSWIKASYRQSVLEPFLGKNLLWIRIKSGKGISLPSDTAILMNAIPIVNYDIRDVKLSYSEPVKCLENDKTGSYFLDVAQNGELAHEFFIRDFDVSQYDSERIREDINNLYQHYVNDYYAFVDSSSLHDGAILRSLRQAMMQVYDSLTDYRPGNQHPYEGAYAIRNPRNNRQPVVLTYYVTDGERGNMLKQGETLTSSNAAAGRIQALTDATGGRNKIKGMNTRKELAKHFVNSNDRLFTEIDLLQYCKAEFMRAFGEDAIGYCNISLSESSVPVDKHIEKCLDIQFEISSDSLKNTVEGSDFLNSLHINIDLRKSFAWPVNLRIV</sequence>